<evidence type="ECO:0000313" key="4">
    <source>
        <dbReference type="EMBL" id="QYL19094.1"/>
    </source>
</evidence>
<accession>A0ABX8VMR7</accession>
<feature type="transmembrane region" description="Helical" evidence="1">
    <location>
        <begin position="65"/>
        <end position="86"/>
    </location>
</feature>
<feature type="domain" description="GGDEF" evidence="3">
    <location>
        <begin position="354"/>
        <end position="487"/>
    </location>
</feature>
<feature type="transmembrane region" description="Helical" evidence="1">
    <location>
        <begin position="229"/>
        <end position="245"/>
    </location>
</feature>
<gene>
    <name evidence="4" type="ORF">K0O64_11700</name>
</gene>
<dbReference type="PROSITE" id="PS50883">
    <property type="entry name" value="EAL"/>
    <property type="match status" value="1"/>
</dbReference>
<dbReference type="InterPro" id="IPR043128">
    <property type="entry name" value="Rev_trsase/Diguanyl_cyclase"/>
</dbReference>
<dbReference type="InterPro" id="IPR000160">
    <property type="entry name" value="GGDEF_dom"/>
</dbReference>
<dbReference type="PROSITE" id="PS50887">
    <property type="entry name" value="GGDEF"/>
    <property type="match status" value="1"/>
</dbReference>
<name>A0ABX8VMR7_9MYCO</name>
<keyword evidence="1" id="KW-1133">Transmembrane helix</keyword>
<dbReference type="SMART" id="SM00052">
    <property type="entry name" value="EAL"/>
    <property type="match status" value="1"/>
</dbReference>
<evidence type="ECO:0000313" key="5">
    <source>
        <dbReference type="Proteomes" id="UP000825367"/>
    </source>
</evidence>
<dbReference type="Gene3D" id="3.30.70.270">
    <property type="match status" value="1"/>
</dbReference>
<keyword evidence="1" id="KW-0812">Transmembrane</keyword>
<feature type="transmembrane region" description="Helical" evidence="1">
    <location>
        <begin position="129"/>
        <end position="149"/>
    </location>
</feature>
<dbReference type="InterPro" id="IPR029787">
    <property type="entry name" value="Nucleotide_cyclase"/>
</dbReference>
<feature type="transmembrane region" description="Helical" evidence="1">
    <location>
        <begin position="257"/>
        <end position="278"/>
    </location>
</feature>
<dbReference type="InterPro" id="IPR050706">
    <property type="entry name" value="Cyclic-di-GMP_PDE-like"/>
</dbReference>
<feature type="transmembrane region" description="Helical" evidence="1">
    <location>
        <begin position="7"/>
        <end position="26"/>
    </location>
</feature>
<protein>
    <submittedName>
        <fullName evidence="4">Bifunctional diguanylate cyclase/phosphodiesterase</fullName>
    </submittedName>
</protein>
<dbReference type="Pfam" id="PF00563">
    <property type="entry name" value="EAL"/>
    <property type="match status" value="1"/>
</dbReference>
<evidence type="ECO:0000259" key="3">
    <source>
        <dbReference type="PROSITE" id="PS50887"/>
    </source>
</evidence>
<dbReference type="CDD" id="cd01948">
    <property type="entry name" value="EAL"/>
    <property type="match status" value="1"/>
</dbReference>
<dbReference type="Proteomes" id="UP000825367">
    <property type="component" value="Chromosome"/>
</dbReference>
<dbReference type="Pfam" id="PF00990">
    <property type="entry name" value="GGDEF"/>
    <property type="match status" value="1"/>
</dbReference>
<feature type="transmembrane region" description="Helical" evidence="1">
    <location>
        <begin position="98"/>
        <end position="117"/>
    </location>
</feature>
<feature type="domain" description="EAL" evidence="2">
    <location>
        <begin position="515"/>
        <end position="768"/>
    </location>
</feature>
<feature type="transmembrane region" description="Helical" evidence="1">
    <location>
        <begin position="197"/>
        <end position="217"/>
    </location>
</feature>
<keyword evidence="5" id="KW-1185">Reference proteome</keyword>
<evidence type="ECO:0000259" key="2">
    <source>
        <dbReference type="PROSITE" id="PS50883"/>
    </source>
</evidence>
<organism evidence="4 5">
    <name type="scientific">Mycolicibacterium pallens</name>
    <dbReference type="NCBI Taxonomy" id="370524"/>
    <lineage>
        <taxon>Bacteria</taxon>
        <taxon>Bacillati</taxon>
        <taxon>Actinomycetota</taxon>
        <taxon>Actinomycetes</taxon>
        <taxon>Mycobacteriales</taxon>
        <taxon>Mycobacteriaceae</taxon>
        <taxon>Mycolicibacterium</taxon>
    </lineage>
</organism>
<dbReference type="EMBL" id="CP080333">
    <property type="protein sequence ID" value="QYL19094.1"/>
    <property type="molecule type" value="Genomic_DNA"/>
</dbReference>
<dbReference type="RefSeq" id="WP_071949930.1">
    <property type="nucleotide sequence ID" value="NZ_BAAAVX010000005.1"/>
</dbReference>
<dbReference type="CDD" id="cd01949">
    <property type="entry name" value="GGDEF"/>
    <property type="match status" value="1"/>
</dbReference>
<dbReference type="SUPFAM" id="SSF55073">
    <property type="entry name" value="Nucleotide cyclase"/>
    <property type="match status" value="1"/>
</dbReference>
<keyword evidence="1" id="KW-0472">Membrane</keyword>
<reference evidence="4 5" key="1">
    <citation type="submission" date="2021-07" db="EMBL/GenBank/DDBJ databases">
        <title>Whole genome sequencing of non-tuberculosis mycobacteria type-strains.</title>
        <authorList>
            <person name="Igarashi Y."/>
            <person name="Osugi A."/>
            <person name="Mitarai S."/>
        </authorList>
    </citation>
    <scope>NUCLEOTIDE SEQUENCE [LARGE SCALE GENOMIC DNA]</scope>
    <source>
        <strain evidence="4 5">JCM 16370</strain>
    </source>
</reference>
<sequence>MPRTSYVAVGAAAVFAAFLVLILGDWPFGPHLSLIDDLVFVAMSVPPVTFSLLTARAVEGRMRLAWLSLAIGLLGWGIGEALWAYYEIRLHEVPFPSIADAAYLVFPVGACVALLLFPVGHTTQSRWRLFLDGMIVAGSLFLVSWVTILAPLYHSDQSDRLAFIVSLAYPISDLVIFTVAGVVLVRVSGPYRLSLTLLTLGLACFALSDSAFVYLTAKSEYASGNVIDIGWAAGLLLIAVAAVAGRQGAYEHGSAVALPGWASVWLPFAPLILAGLVLAAKPAPLLESRVVLVVTALLVVIVIARQFVSVGENRRLVATVVDQALHDSLTGLANRALFNERLAQAMRMHEREGLPLAVVAVDLNDFKLVNDNLGHLVGDDLLIGVAHRLLNCVRASDTVARVGGDEFAVLVDGGAETAEGVGHRVVEAFEEPFLLSGHELLIRPSIGLATAEPDEPDLSVEQLLKRADIAMYTAKRSRASAVQTYSPEMQLLADADDKRLFGAPPPQPGLGAAAAIQLLGKLRVAIEHSELTLVYQPKFDLRTGEIVGAEALLRWPQPDGTVLAPDQFLPLVRRHGLMGSVTQLVIGKALDDARSWHRAGADVSVAVNLFAPSVANVDLPETIAHALADHGLRPSALTVEITEELFMDSTERTRTVLEELRHNGIRIAIDDFGSGYSALSYLRDLPIDEVKLDRTFIASILIDQRAAAVVRAVVDLAHVLGLTVVVEGVEDEQTAALVRELGCDIGQGFFYALPLPPDELLEMVKTAVSGSLQGRRC</sequence>
<proteinExistence type="predicted"/>
<feature type="transmembrane region" description="Helical" evidence="1">
    <location>
        <begin position="161"/>
        <end position="185"/>
    </location>
</feature>
<feature type="transmembrane region" description="Helical" evidence="1">
    <location>
        <begin position="38"/>
        <end position="58"/>
    </location>
</feature>
<dbReference type="SUPFAM" id="SSF141868">
    <property type="entry name" value="EAL domain-like"/>
    <property type="match status" value="1"/>
</dbReference>
<dbReference type="SMART" id="SM00267">
    <property type="entry name" value="GGDEF"/>
    <property type="match status" value="1"/>
</dbReference>
<dbReference type="PANTHER" id="PTHR33121">
    <property type="entry name" value="CYCLIC DI-GMP PHOSPHODIESTERASE PDEF"/>
    <property type="match status" value="1"/>
</dbReference>
<dbReference type="InterPro" id="IPR001633">
    <property type="entry name" value="EAL_dom"/>
</dbReference>
<feature type="transmembrane region" description="Helical" evidence="1">
    <location>
        <begin position="290"/>
        <end position="308"/>
    </location>
</feature>
<dbReference type="PANTHER" id="PTHR33121:SF70">
    <property type="entry name" value="SIGNALING PROTEIN YKOW"/>
    <property type="match status" value="1"/>
</dbReference>
<dbReference type="InterPro" id="IPR035919">
    <property type="entry name" value="EAL_sf"/>
</dbReference>
<evidence type="ECO:0000256" key="1">
    <source>
        <dbReference type="SAM" id="Phobius"/>
    </source>
</evidence>
<dbReference type="Gene3D" id="3.20.20.450">
    <property type="entry name" value="EAL domain"/>
    <property type="match status" value="1"/>
</dbReference>
<dbReference type="NCBIfam" id="TIGR00254">
    <property type="entry name" value="GGDEF"/>
    <property type="match status" value="1"/>
</dbReference>